<evidence type="ECO:0000256" key="1">
    <source>
        <dbReference type="SAM" id="MobiDB-lite"/>
    </source>
</evidence>
<organism evidence="2 3">
    <name type="scientific">Panicum virgatum</name>
    <name type="common">Blackwell switchgrass</name>
    <dbReference type="NCBI Taxonomy" id="38727"/>
    <lineage>
        <taxon>Eukaryota</taxon>
        <taxon>Viridiplantae</taxon>
        <taxon>Streptophyta</taxon>
        <taxon>Embryophyta</taxon>
        <taxon>Tracheophyta</taxon>
        <taxon>Spermatophyta</taxon>
        <taxon>Magnoliopsida</taxon>
        <taxon>Liliopsida</taxon>
        <taxon>Poales</taxon>
        <taxon>Poaceae</taxon>
        <taxon>PACMAD clade</taxon>
        <taxon>Panicoideae</taxon>
        <taxon>Panicodae</taxon>
        <taxon>Paniceae</taxon>
        <taxon>Panicinae</taxon>
        <taxon>Panicum</taxon>
        <taxon>Panicum sect. Hiantes</taxon>
    </lineage>
</organism>
<reference evidence="2" key="1">
    <citation type="submission" date="2020-05" db="EMBL/GenBank/DDBJ databases">
        <title>WGS assembly of Panicum virgatum.</title>
        <authorList>
            <person name="Lovell J.T."/>
            <person name="Jenkins J."/>
            <person name="Shu S."/>
            <person name="Juenger T.E."/>
            <person name="Schmutz J."/>
        </authorList>
    </citation>
    <scope>NUCLEOTIDE SEQUENCE</scope>
    <source>
        <strain evidence="2">AP13</strain>
    </source>
</reference>
<proteinExistence type="predicted"/>
<evidence type="ECO:0000313" key="2">
    <source>
        <dbReference type="EMBL" id="KAG2611173.1"/>
    </source>
</evidence>
<dbReference type="EMBL" id="CM029043">
    <property type="protein sequence ID" value="KAG2611173.1"/>
    <property type="molecule type" value="Genomic_DNA"/>
</dbReference>
<name>A0A8T0TQ68_PANVG</name>
<evidence type="ECO:0000313" key="3">
    <source>
        <dbReference type="Proteomes" id="UP000823388"/>
    </source>
</evidence>
<accession>A0A8T0TQ68</accession>
<protein>
    <submittedName>
        <fullName evidence="2">Uncharacterized protein</fullName>
    </submittedName>
</protein>
<dbReference type="AlphaFoldDB" id="A0A8T0TQ68"/>
<dbReference type="Proteomes" id="UP000823388">
    <property type="component" value="Chromosome 4K"/>
</dbReference>
<dbReference type="EMBL" id="CM029043">
    <property type="protein sequence ID" value="KAG2611174.1"/>
    <property type="molecule type" value="Genomic_DNA"/>
</dbReference>
<feature type="region of interest" description="Disordered" evidence="1">
    <location>
        <begin position="22"/>
        <end position="41"/>
    </location>
</feature>
<gene>
    <name evidence="2" type="ORF">PVAP13_4KG164800</name>
</gene>
<comment type="caution">
    <text evidence="2">The sequence shown here is derived from an EMBL/GenBank/DDBJ whole genome shotgun (WGS) entry which is preliminary data.</text>
</comment>
<sequence>MHQESDGRVKCCFATVRELAHGDDRATEQEERKNENKEGKEAIHVKDIEQSNLQEKKSELSYAFEWMI</sequence>
<keyword evidence="3" id="KW-1185">Reference proteome</keyword>